<dbReference type="GO" id="GO:0000271">
    <property type="term" value="P:polysaccharide biosynthetic process"/>
    <property type="evidence" value="ECO:0007669"/>
    <property type="project" value="InterPro"/>
</dbReference>
<keyword evidence="5 6" id="KW-0472">Membrane</keyword>
<evidence type="ECO:0000256" key="3">
    <source>
        <dbReference type="ARBA" id="ARBA00022692"/>
    </source>
</evidence>
<keyword evidence="9" id="KW-1185">Reference proteome</keyword>
<name>A0A1I7MWE5_9HYPH</name>
<feature type="transmembrane region" description="Helical" evidence="6">
    <location>
        <begin position="14"/>
        <end position="36"/>
    </location>
</feature>
<dbReference type="GO" id="GO:0005886">
    <property type="term" value="C:plasma membrane"/>
    <property type="evidence" value="ECO:0007669"/>
    <property type="project" value="TreeGrafter"/>
</dbReference>
<evidence type="ECO:0000256" key="5">
    <source>
        <dbReference type="ARBA" id="ARBA00023136"/>
    </source>
</evidence>
<feature type="transmembrane region" description="Helical" evidence="6">
    <location>
        <begin position="48"/>
        <end position="67"/>
    </location>
</feature>
<accession>A0A1I7MWE5</accession>
<evidence type="ECO:0000259" key="7">
    <source>
        <dbReference type="Pfam" id="PF04138"/>
    </source>
</evidence>
<dbReference type="Proteomes" id="UP000199074">
    <property type="component" value="Unassembled WGS sequence"/>
</dbReference>
<comment type="subcellular location">
    <subcellularLocation>
        <location evidence="1">Membrane</location>
        <topology evidence="1">Multi-pass membrane protein</topology>
    </subcellularLocation>
</comment>
<evidence type="ECO:0000313" key="8">
    <source>
        <dbReference type="EMBL" id="SFV26742.1"/>
    </source>
</evidence>
<dbReference type="STRING" id="429728.SAMN05216456_0098"/>
<protein>
    <submittedName>
        <fullName evidence="8">Putative flippase GtrA (Transmembrane translocase of bactoprenol-linked glucose)</fullName>
    </submittedName>
</protein>
<dbReference type="EMBL" id="FPCK01000001">
    <property type="protein sequence ID" value="SFV26742.1"/>
    <property type="molecule type" value="Genomic_DNA"/>
</dbReference>
<organism evidence="8 9">
    <name type="scientific">Devosia crocina</name>
    <dbReference type="NCBI Taxonomy" id="429728"/>
    <lineage>
        <taxon>Bacteria</taxon>
        <taxon>Pseudomonadati</taxon>
        <taxon>Pseudomonadota</taxon>
        <taxon>Alphaproteobacteria</taxon>
        <taxon>Hyphomicrobiales</taxon>
        <taxon>Devosiaceae</taxon>
        <taxon>Devosia</taxon>
    </lineage>
</organism>
<proteinExistence type="inferred from homology"/>
<feature type="domain" description="GtrA/DPMS transmembrane" evidence="7">
    <location>
        <begin position="16"/>
        <end position="128"/>
    </location>
</feature>
<comment type="similarity">
    <text evidence="2">Belongs to the GtrA family.</text>
</comment>
<evidence type="ECO:0000256" key="6">
    <source>
        <dbReference type="SAM" id="Phobius"/>
    </source>
</evidence>
<keyword evidence="4 6" id="KW-1133">Transmembrane helix</keyword>
<dbReference type="InterPro" id="IPR051401">
    <property type="entry name" value="GtrA_CellWall_Glycosyl"/>
</dbReference>
<reference evidence="8 9" key="1">
    <citation type="submission" date="2016-10" db="EMBL/GenBank/DDBJ databases">
        <authorList>
            <person name="de Groot N.N."/>
        </authorList>
    </citation>
    <scope>NUCLEOTIDE SEQUENCE [LARGE SCALE GENOMIC DNA]</scope>
    <source>
        <strain evidence="8 9">IPL20</strain>
    </source>
</reference>
<feature type="transmembrane region" description="Helical" evidence="6">
    <location>
        <begin position="102"/>
        <end position="123"/>
    </location>
</feature>
<sequence length="130" mass="14134">MVATVRWRLPSKQFLTFCAFGVANTLLHAGTVVLLVELSGANQVPANAMAFFVANVFSYAVNARFTFHRPLSVTGYVKFLGTSLATLLMTLLISSAGEVLGLHYMVTTATLIVLTPLITFTILKKFAFKT</sequence>
<gene>
    <name evidence="8" type="ORF">SAMN05216456_0098</name>
</gene>
<dbReference type="RefSeq" id="WP_175528404.1">
    <property type="nucleotide sequence ID" value="NZ_FPCK01000001.1"/>
</dbReference>
<dbReference type="Pfam" id="PF04138">
    <property type="entry name" value="GtrA_DPMS_TM"/>
    <property type="match status" value="1"/>
</dbReference>
<dbReference type="InterPro" id="IPR007267">
    <property type="entry name" value="GtrA_DPMS_TM"/>
</dbReference>
<dbReference type="AlphaFoldDB" id="A0A1I7MWE5"/>
<feature type="transmembrane region" description="Helical" evidence="6">
    <location>
        <begin position="79"/>
        <end position="96"/>
    </location>
</feature>
<keyword evidence="3 6" id="KW-0812">Transmembrane</keyword>
<evidence type="ECO:0000313" key="9">
    <source>
        <dbReference type="Proteomes" id="UP000199074"/>
    </source>
</evidence>
<evidence type="ECO:0000256" key="1">
    <source>
        <dbReference type="ARBA" id="ARBA00004141"/>
    </source>
</evidence>
<evidence type="ECO:0000256" key="4">
    <source>
        <dbReference type="ARBA" id="ARBA00022989"/>
    </source>
</evidence>
<dbReference type="PANTHER" id="PTHR38459">
    <property type="entry name" value="PROPHAGE BACTOPRENOL-LINKED GLUCOSE TRANSLOCASE HOMOLOG"/>
    <property type="match status" value="1"/>
</dbReference>
<evidence type="ECO:0000256" key="2">
    <source>
        <dbReference type="ARBA" id="ARBA00009399"/>
    </source>
</evidence>
<dbReference type="PANTHER" id="PTHR38459:SF1">
    <property type="entry name" value="PROPHAGE BACTOPRENOL-LINKED GLUCOSE TRANSLOCASE HOMOLOG"/>
    <property type="match status" value="1"/>
</dbReference>